<dbReference type="CDD" id="cd16279">
    <property type="entry name" value="metallo-hydrolase-like_MBL-fold"/>
    <property type="match status" value="1"/>
</dbReference>
<dbReference type="GO" id="GO:0016787">
    <property type="term" value="F:hydrolase activity"/>
    <property type="evidence" value="ECO:0007669"/>
    <property type="project" value="UniProtKB-KW"/>
</dbReference>
<feature type="domain" description="Metallo-beta-lactamase" evidence="1">
    <location>
        <begin position="42"/>
        <end position="212"/>
    </location>
</feature>
<evidence type="ECO:0000259" key="1">
    <source>
        <dbReference type="SMART" id="SM00849"/>
    </source>
</evidence>
<dbReference type="SUPFAM" id="SSF56281">
    <property type="entry name" value="Metallo-hydrolase/oxidoreductase"/>
    <property type="match status" value="1"/>
</dbReference>
<evidence type="ECO:0000313" key="3">
    <source>
        <dbReference type="Proteomes" id="UP000463975"/>
    </source>
</evidence>
<keyword evidence="2" id="KW-0378">Hydrolase</keyword>
<dbReference type="Proteomes" id="UP000463975">
    <property type="component" value="Chromosome"/>
</dbReference>
<dbReference type="PANTHER" id="PTHR42663">
    <property type="entry name" value="HYDROLASE C777.06C-RELATED-RELATED"/>
    <property type="match status" value="1"/>
</dbReference>
<dbReference type="InterPro" id="IPR001279">
    <property type="entry name" value="Metallo-B-lactamas"/>
</dbReference>
<gene>
    <name evidence="2" type="ORF">GT348_04715</name>
</gene>
<dbReference type="Pfam" id="PF12706">
    <property type="entry name" value="Lactamase_B_2"/>
    <property type="match status" value="1"/>
</dbReference>
<organism evidence="2 3">
    <name type="scientific">Aristophania vespae</name>
    <dbReference type="NCBI Taxonomy" id="2697033"/>
    <lineage>
        <taxon>Bacteria</taxon>
        <taxon>Pseudomonadati</taxon>
        <taxon>Pseudomonadota</taxon>
        <taxon>Alphaproteobacteria</taxon>
        <taxon>Acetobacterales</taxon>
        <taxon>Acetobacteraceae</taxon>
        <taxon>Aristophania</taxon>
    </lineage>
</organism>
<proteinExistence type="predicted"/>
<dbReference type="KEGG" id="bomb:GT348_04715"/>
<dbReference type="AlphaFoldDB" id="A0A6P1NG20"/>
<accession>A0A6P1NG20</accession>
<sequence length="263" mass="29611">MKLTILGCGSSPGVPMIGGAEGGPAPGIWGDCDPTEPRNRRSRSSVVIEKDNFRILIDCGPDFRSQMLNCGLSKIDAVIITHAHSDHIAGLDELRAVNREIERPIPIYAPKEVMKEVKSRFNYAFQPWNGEGFFRPVFIEHVIEYDAPLKIGPFDGWVFTQHHGRIKSLGIRFENFAYSTDVSDLPAQSLSVLKDLDLWVVGCLQYEPHPAHAWVARVFEWQQTVLPKKTILTHMGEKMDYNKLCNQLPKGIEPAWDGEVVVF</sequence>
<dbReference type="EMBL" id="CP047652">
    <property type="protein sequence ID" value="QHI96388.1"/>
    <property type="molecule type" value="Genomic_DNA"/>
</dbReference>
<keyword evidence="3" id="KW-1185">Reference proteome</keyword>
<reference evidence="2 3" key="1">
    <citation type="submission" date="2020-01" db="EMBL/GenBank/DDBJ databases">
        <title>Genome sequencing of strain KACC 21507.</title>
        <authorList>
            <person name="Heo J."/>
            <person name="Kim S.-J."/>
            <person name="Kim J.-S."/>
            <person name="Hong S.-B."/>
            <person name="Kwon S.-W."/>
        </authorList>
    </citation>
    <scope>NUCLEOTIDE SEQUENCE [LARGE SCALE GENOMIC DNA]</scope>
    <source>
        <strain evidence="2 3">KACC 21507</strain>
    </source>
</reference>
<dbReference type="SMART" id="SM00849">
    <property type="entry name" value="Lactamase_B"/>
    <property type="match status" value="1"/>
</dbReference>
<evidence type="ECO:0000313" key="2">
    <source>
        <dbReference type="EMBL" id="QHI96388.1"/>
    </source>
</evidence>
<dbReference type="InterPro" id="IPR036866">
    <property type="entry name" value="RibonucZ/Hydroxyglut_hydro"/>
</dbReference>
<name>A0A6P1NG20_9PROT</name>
<dbReference type="Gene3D" id="3.60.15.10">
    <property type="entry name" value="Ribonuclease Z/Hydroxyacylglutathione hydrolase-like"/>
    <property type="match status" value="1"/>
</dbReference>
<protein>
    <submittedName>
        <fullName evidence="2">MBL fold metallo-hydrolase</fullName>
    </submittedName>
</protein>
<dbReference type="PANTHER" id="PTHR42663:SF6">
    <property type="entry name" value="HYDROLASE C777.06C-RELATED"/>
    <property type="match status" value="1"/>
</dbReference>